<evidence type="ECO:0000313" key="2">
    <source>
        <dbReference type="Proteomes" id="UP001470230"/>
    </source>
</evidence>
<evidence type="ECO:0000313" key="1">
    <source>
        <dbReference type="EMBL" id="KAK8890298.1"/>
    </source>
</evidence>
<name>A0ABR2KHL1_9EUKA</name>
<comment type="caution">
    <text evidence="1">The sequence shown here is derived from an EMBL/GenBank/DDBJ whole genome shotgun (WGS) entry which is preliminary data.</text>
</comment>
<gene>
    <name evidence="1" type="ORF">M9Y10_035071</name>
</gene>
<reference evidence="1 2" key="1">
    <citation type="submission" date="2024-04" db="EMBL/GenBank/DDBJ databases">
        <title>Tritrichomonas musculus Genome.</title>
        <authorList>
            <person name="Alves-Ferreira E."/>
            <person name="Grigg M."/>
            <person name="Lorenzi H."/>
            <person name="Galac M."/>
        </authorList>
    </citation>
    <scope>NUCLEOTIDE SEQUENCE [LARGE SCALE GENOMIC DNA]</scope>
    <source>
        <strain evidence="1 2">EAF2021</strain>
    </source>
</reference>
<protein>
    <submittedName>
        <fullName evidence="1">Uncharacterized protein</fullName>
    </submittedName>
</protein>
<accession>A0ABR2KHL1</accession>
<sequence length="180" mass="20458">MIGLDVHFHSIQIDKSVIHSGKVRVTVMAYPNNNQESFIIESKNMNNVDHVLTVNVSSETKTLLFLFEKKNIFQNDPIIASTDVNAKEIPFTPNDPNNNDIKSINIYEPVIYQDDNTQSPYENRKIIGKLIFKFTLTNPDLPTKSTINQIFVGKVHKGQSYSKANTLYNDENAETNNLLN</sequence>
<proteinExistence type="predicted"/>
<dbReference type="EMBL" id="JAPFFF010000005">
    <property type="protein sequence ID" value="KAK8890298.1"/>
    <property type="molecule type" value="Genomic_DNA"/>
</dbReference>
<dbReference type="Proteomes" id="UP001470230">
    <property type="component" value="Unassembled WGS sequence"/>
</dbReference>
<organism evidence="1 2">
    <name type="scientific">Tritrichomonas musculus</name>
    <dbReference type="NCBI Taxonomy" id="1915356"/>
    <lineage>
        <taxon>Eukaryota</taxon>
        <taxon>Metamonada</taxon>
        <taxon>Parabasalia</taxon>
        <taxon>Tritrichomonadida</taxon>
        <taxon>Tritrichomonadidae</taxon>
        <taxon>Tritrichomonas</taxon>
    </lineage>
</organism>
<keyword evidence="2" id="KW-1185">Reference proteome</keyword>